<feature type="domain" description="Major capsid protein C-terminal" evidence="1">
    <location>
        <begin position="381"/>
        <end position="642"/>
    </location>
</feature>
<dbReference type="GO" id="GO:0005198">
    <property type="term" value="F:structural molecule activity"/>
    <property type="evidence" value="ECO:0007669"/>
    <property type="project" value="InterPro"/>
</dbReference>
<evidence type="ECO:0000313" key="3">
    <source>
        <dbReference type="EMBL" id="QHU01774.1"/>
    </source>
</evidence>
<organism evidence="3">
    <name type="scientific">viral metagenome</name>
    <dbReference type="NCBI Taxonomy" id="1070528"/>
    <lineage>
        <taxon>unclassified sequences</taxon>
        <taxon>metagenomes</taxon>
        <taxon>organismal metagenomes</taxon>
    </lineage>
</organism>
<dbReference type="InterPro" id="IPR007542">
    <property type="entry name" value="MCP_C"/>
</dbReference>
<evidence type="ECO:0008006" key="4">
    <source>
        <dbReference type="Google" id="ProtNLM"/>
    </source>
</evidence>
<dbReference type="EMBL" id="MN740349">
    <property type="protein sequence ID" value="QHU01774.1"/>
    <property type="molecule type" value="Genomic_DNA"/>
</dbReference>
<dbReference type="Gene3D" id="2.70.9.10">
    <property type="entry name" value="Adenovirus Type 2 Hexon, domain 4"/>
    <property type="match status" value="1"/>
</dbReference>
<dbReference type="Pfam" id="PF16903">
    <property type="entry name" value="Capsid_N"/>
    <property type="match status" value="1"/>
</dbReference>
<dbReference type="Pfam" id="PF04451">
    <property type="entry name" value="Capsid_NCLDV"/>
    <property type="match status" value="1"/>
</dbReference>
<dbReference type="Gene3D" id="2.70.9.20">
    <property type="entry name" value="Major capsid protein Vp54"/>
    <property type="match status" value="1"/>
</dbReference>
<dbReference type="AlphaFoldDB" id="A0A6C0JDR1"/>
<dbReference type="InterPro" id="IPR038519">
    <property type="entry name" value="MCP_C_sf"/>
</dbReference>
<accession>A0A6C0JDR1</accession>
<evidence type="ECO:0000259" key="2">
    <source>
        <dbReference type="Pfam" id="PF16903"/>
    </source>
</evidence>
<evidence type="ECO:0000259" key="1">
    <source>
        <dbReference type="Pfam" id="PF04451"/>
    </source>
</evidence>
<proteinExistence type="predicted"/>
<feature type="domain" description="Major capsid protein N-terminal" evidence="2">
    <location>
        <begin position="27"/>
        <end position="127"/>
    </location>
</feature>
<name>A0A6C0JDR1_9ZZZZ</name>
<dbReference type="InterPro" id="IPR031654">
    <property type="entry name" value="Capsid_N"/>
</dbReference>
<dbReference type="InterPro" id="IPR016112">
    <property type="entry name" value="VP_dsDNA_II"/>
</dbReference>
<sequence>MSGSGNQIQLVARSNIDASLTGNPSITFFKSVYRKHTNFSMEDMIVDNISTPLAGHKYPFKIPTGTGDLLYGTNYIIRGNKTYCGNGIANISTAVIDNIAFVINSRQIDKTYGHYLEVYHELNQENPNSTITNLGRIEDSSLYHLAHNADLAVLASQKNASYKTFNYIDNAICKPSNIMGAGMGYPPTHFQKLSKCGGTYCAPTYLQEQHALQPSNASNASDTSNFNYVVSMNNRPISSSYVQGLNDNPRYSSSYLNASQITDSINKGDILGDCIVPLNFWYCKSPGLAIPLCALHRSVDVELYVQFAGISDANWTQTIPSTFNDPYSMNISYDQNINNLNDVVNAYQINEKLKGILDEDTKSFTFDVDIEVTYIYLDNMERKRFSQSSHEYLIEQLQFHYENGQKNKEVDISSFQHPVKELIWTGQPYLNTSIVNFVDYNDITNKSDKLNTGQYAHKSGVRWVYGNSTDNCIYGGGIQNASQSRGFGNASFEPMFNNENCTQQVNNNTASKNEWMEIGEGKFVQGLLGPSTPDCLDYVTYQLKFNSTDRCQPRSLQYFTRENTYKYHKGGSISVPDSIAVYSFALNPTDISPSGTCNFSNIDDIKIVRGDSKSADTNIKYKKLNVYAINYNILRIVNGQAGISYF</sequence>
<protein>
    <recommendedName>
        <fullName evidence="4">Major capsid protein C-terminal domain-containing protein</fullName>
    </recommendedName>
</protein>
<dbReference type="SUPFAM" id="SSF49749">
    <property type="entry name" value="Group II dsDNA viruses VP"/>
    <property type="match status" value="4"/>
</dbReference>
<reference evidence="3" key="1">
    <citation type="journal article" date="2020" name="Nature">
        <title>Giant virus diversity and host interactions through global metagenomics.</title>
        <authorList>
            <person name="Schulz F."/>
            <person name="Roux S."/>
            <person name="Paez-Espino D."/>
            <person name="Jungbluth S."/>
            <person name="Walsh D.A."/>
            <person name="Denef V.J."/>
            <person name="McMahon K.D."/>
            <person name="Konstantinidis K.T."/>
            <person name="Eloe-Fadrosh E.A."/>
            <person name="Kyrpides N.C."/>
            <person name="Woyke T."/>
        </authorList>
    </citation>
    <scope>NUCLEOTIDE SEQUENCE</scope>
    <source>
        <strain evidence="3">GVMAG-M-3300025874-2</strain>
    </source>
</reference>